<feature type="region of interest" description="Disordered" evidence="5">
    <location>
        <begin position="171"/>
        <end position="211"/>
    </location>
</feature>
<keyword evidence="6" id="KW-0812">Transmembrane</keyword>
<evidence type="ECO:0000256" key="5">
    <source>
        <dbReference type="SAM" id="MobiDB-lite"/>
    </source>
</evidence>
<dbReference type="Proteomes" id="UP000677457">
    <property type="component" value="Unassembled WGS sequence"/>
</dbReference>
<evidence type="ECO:0000313" key="11">
    <source>
        <dbReference type="Proteomes" id="UP000315983"/>
    </source>
</evidence>
<name>A0A542XIF1_SALAC</name>
<proteinExistence type="predicted"/>
<evidence type="ECO:0000313" key="12">
    <source>
        <dbReference type="Proteomes" id="UP000677457"/>
    </source>
</evidence>
<evidence type="ECO:0000256" key="7">
    <source>
        <dbReference type="SAM" id="SignalP"/>
    </source>
</evidence>
<keyword evidence="2" id="KW-0964">Secreted</keyword>
<keyword evidence="6" id="KW-1133">Transmembrane helix</keyword>
<dbReference type="InterPro" id="IPR005506">
    <property type="entry name" value="DUF312_ALF"/>
</dbReference>
<evidence type="ECO:0000313" key="10">
    <source>
        <dbReference type="EMBL" id="TQL35586.1"/>
    </source>
</evidence>
<dbReference type="EMBL" id="VFOL01000001">
    <property type="protein sequence ID" value="TQL35586.1"/>
    <property type="molecule type" value="Genomic_DNA"/>
</dbReference>
<evidence type="ECO:0000256" key="6">
    <source>
        <dbReference type="SAM" id="Phobius"/>
    </source>
</evidence>
<dbReference type="AlphaFoldDB" id="A0A542XIF1"/>
<keyword evidence="12" id="KW-1185">Reference proteome</keyword>
<comment type="caution">
    <text evidence="10">The sequence shown here is derived from an EMBL/GenBank/DDBJ whole genome shotgun (WGS) entry which is preliminary data.</text>
</comment>
<dbReference type="Proteomes" id="UP000315983">
    <property type="component" value="Unassembled WGS sequence"/>
</dbReference>
<evidence type="ECO:0000313" key="9">
    <source>
        <dbReference type="EMBL" id="GIM87983.1"/>
    </source>
</evidence>
<keyword evidence="4" id="KW-0572">Peptidoglycan-anchor</keyword>
<dbReference type="CDD" id="cd12087">
    <property type="entry name" value="TM_EGFR-like"/>
    <property type="match status" value="1"/>
</dbReference>
<evidence type="ECO:0000256" key="1">
    <source>
        <dbReference type="ARBA" id="ARBA00022512"/>
    </source>
</evidence>
<keyword evidence="3 7" id="KW-0732">Signal</keyword>
<dbReference type="InterPro" id="IPR019931">
    <property type="entry name" value="LPXTG_anchor"/>
</dbReference>
<accession>A0A542XIF1</accession>
<feature type="domain" description="Gram-positive cocci surface proteins LPxTG" evidence="8">
    <location>
        <begin position="211"/>
        <end position="244"/>
    </location>
</feature>
<dbReference type="Pfam" id="PF03752">
    <property type="entry name" value="ALF"/>
    <property type="match status" value="1"/>
</dbReference>
<evidence type="ECO:0000256" key="2">
    <source>
        <dbReference type="ARBA" id="ARBA00022525"/>
    </source>
</evidence>
<dbReference type="NCBIfam" id="TIGR01167">
    <property type="entry name" value="LPXTG_anchor"/>
    <property type="match status" value="1"/>
</dbReference>
<evidence type="ECO:0000259" key="8">
    <source>
        <dbReference type="Pfam" id="PF00746"/>
    </source>
</evidence>
<feature type="compositionally biased region" description="Low complexity" evidence="5">
    <location>
        <begin position="172"/>
        <end position="203"/>
    </location>
</feature>
<dbReference type="EMBL" id="BOQM01000053">
    <property type="protein sequence ID" value="GIM87983.1"/>
    <property type="molecule type" value="Genomic_DNA"/>
</dbReference>
<evidence type="ECO:0000256" key="4">
    <source>
        <dbReference type="ARBA" id="ARBA00023088"/>
    </source>
</evidence>
<feature type="signal peptide" evidence="7">
    <location>
        <begin position="1"/>
        <end position="24"/>
    </location>
</feature>
<protein>
    <submittedName>
        <fullName evidence="10">LPXTG-motif cell wall-anchored protein</fullName>
    </submittedName>
</protein>
<evidence type="ECO:0000256" key="3">
    <source>
        <dbReference type="ARBA" id="ARBA00022729"/>
    </source>
</evidence>
<gene>
    <name evidence="10" type="ORF">FB564_0637</name>
    <name evidence="9" type="ORF">Sar04_47190</name>
</gene>
<keyword evidence="6" id="KW-0472">Membrane</keyword>
<keyword evidence="1" id="KW-0134">Cell wall</keyword>
<sequence>MRWSIPAGALIALAFLVPTAPAVAQTESPRTVTQTESPGLNEDCEPVERKVYKDLRNHLSIDLDNAHFGELRLLASRILHEAHINSFNRLSDGINEGLEGTEDELRAYLKADVQDVWHIDLRIRVNQTVAPADTGPEVEDAGQKALDDGSVDAFLAYLNDGLYVARARDCASRPTPTPSVSPTASPTATTTVAPTPTSSASVGVSGGEGGGLPKTGAEAATVAGIGGALVLLGGAGYLIGRRRRTRFLT</sequence>
<feature type="chain" id="PRO_5021925300" evidence="7">
    <location>
        <begin position="25"/>
        <end position="249"/>
    </location>
</feature>
<reference evidence="10 11" key="1">
    <citation type="submission" date="2019-06" db="EMBL/GenBank/DDBJ databases">
        <title>Sequencing the genomes of 1000 actinobacteria strains.</title>
        <authorList>
            <person name="Klenk H.-P."/>
        </authorList>
    </citation>
    <scope>NUCLEOTIDE SEQUENCE [LARGE SCALE GENOMIC DNA]</scope>
    <source>
        <strain evidence="10 11">DSM 44819</strain>
    </source>
</reference>
<organism evidence="10 11">
    <name type="scientific">Salinispora arenicola</name>
    <dbReference type="NCBI Taxonomy" id="168697"/>
    <lineage>
        <taxon>Bacteria</taxon>
        <taxon>Bacillati</taxon>
        <taxon>Actinomycetota</taxon>
        <taxon>Actinomycetes</taxon>
        <taxon>Micromonosporales</taxon>
        <taxon>Micromonosporaceae</taxon>
        <taxon>Salinispora</taxon>
    </lineage>
</organism>
<reference evidence="9 12" key="2">
    <citation type="submission" date="2021-03" db="EMBL/GenBank/DDBJ databases">
        <title>Whole genome shotgun sequence of Salinispora arenicola NBRC 105043.</title>
        <authorList>
            <person name="Komaki H."/>
            <person name="Tamura T."/>
        </authorList>
    </citation>
    <scope>NUCLEOTIDE SEQUENCE [LARGE SCALE GENOMIC DNA]</scope>
    <source>
        <strain evidence="9 12">NBRC 105043</strain>
    </source>
</reference>
<dbReference type="Pfam" id="PF00746">
    <property type="entry name" value="Gram_pos_anchor"/>
    <property type="match status" value="1"/>
</dbReference>
<feature type="transmembrane region" description="Helical" evidence="6">
    <location>
        <begin position="219"/>
        <end position="239"/>
    </location>
</feature>